<dbReference type="AlphaFoldDB" id="A0A9D2B7Z3"/>
<protein>
    <submittedName>
        <fullName evidence="2">Tetratricopeptide repeat-containing protein</fullName>
    </submittedName>
</protein>
<dbReference type="InterPro" id="IPR011990">
    <property type="entry name" value="TPR-like_helical_dom_sf"/>
</dbReference>
<sequence>MLFFKKKEKKQEKAVSVKEVCSKEELIGQAEAKIKDLETLSGEERVAVLNEIGSLFTQAEETDQAIRFYEESLEICKQHGKASTDLMKLYNKKRQEAAQAKDDEKVKEYMDKVQSLMQMSKDMIRGNV</sequence>
<evidence type="ECO:0000313" key="2">
    <source>
        <dbReference type="EMBL" id="HIX66640.1"/>
    </source>
</evidence>
<dbReference type="InterPro" id="IPR019734">
    <property type="entry name" value="TPR_rpt"/>
</dbReference>
<gene>
    <name evidence="2" type="ORF">H9735_00785</name>
</gene>
<dbReference type="PROSITE" id="PS50005">
    <property type="entry name" value="TPR"/>
    <property type="match status" value="1"/>
</dbReference>
<proteinExistence type="predicted"/>
<evidence type="ECO:0000256" key="1">
    <source>
        <dbReference type="PROSITE-ProRule" id="PRU00339"/>
    </source>
</evidence>
<reference evidence="2" key="1">
    <citation type="journal article" date="2021" name="PeerJ">
        <title>Extensive microbial diversity within the chicken gut microbiome revealed by metagenomics and culture.</title>
        <authorList>
            <person name="Gilroy R."/>
            <person name="Ravi A."/>
            <person name="Getino M."/>
            <person name="Pursley I."/>
            <person name="Horton D.L."/>
            <person name="Alikhan N.F."/>
            <person name="Baker D."/>
            <person name="Gharbi K."/>
            <person name="Hall N."/>
            <person name="Watson M."/>
            <person name="Adriaenssens E.M."/>
            <person name="Foster-Nyarko E."/>
            <person name="Jarju S."/>
            <person name="Secka A."/>
            <person name="Antonio M."/>
            <person name="Oren A."/>
            <person name="Chaudhuri R.R."/>
            <person name="La Ragione R."/>
            <person name="Hildebrand F."/>
            <person name="Pallen M.J."/>
        </authorList>
    </citation>
    <scope>NUCLEOTIDE SEQUENCE</scope>
    <source>
        <strain evidence="2">CHK191-13928</strain>
    </source>
</reference>
<keyword evidence="1" id="KW-0802">TPR repeat</keyword>
<dbReference type="Proteomes" id="UP000886721">
    <property type="component" value="Unassembled WGS sequence"/>
</dbReference>
<evidence type="ECO:0000313" key="3">
    <source>
        <dbReference type="Proteomes" id="UP000886721"/>
    </source>
</evidence>
<feature type="repeat" description="TPR" evidence="1">
    <location>
        <begin position="46"/>
        <end position="79"/>
    </location>
</feature>
<dbReference type="SUPFAM" id="SSF48452">
    <property type="entry name" value="TPR-like"/>
    <property type="match status" value="1"/>
</dbReference>
<organism evidence="2 3">
    <name type="scientific">Candidatus Anaerostipes excrementavium</name>
    <dbReference type="NCBI Taxonomy" id="2838463"/>
    <lineage>
        <taxon>Bacteria</taxon>
        <taxon>Bacillati</taxon>
        <taxon>Bacillota</taxon>
        <taxon>Clostridia</taxon>
        <taxon>Lachnospirales</taxon>
        <taxon>Lachnospiraceae</taxon>
        <taxon>Anaerostipes</taxon>
    </lineage>
</organism>
<reference evidence="2" key="2">
    <citation type="submission" date="2021-04" db="EMBL/GenBank/DDBJ databases">
        <authorList>
            <person name="Gilroy R."/>
        </authorList>
    </citation>
    <scope>NUCLEOTIDE SEQUENCE</scope>
    <source>
        <strain evidence="2">CHK191-13928</strain>
    </source>
</reference>
<comment type="caution">
    <text evidence="2">The sequence shown here is derived from an EMBL/GenBank/DDBJ whole genome shotgun (WGS) entry which is preliminary data.</text>
</comment>
<dbReference type="Gene3D" id="1.25.40.10">
    <property type="entry name" value="Tetratricopeptide repeat domain"/>
    <property type="match status" value="1"/>
</dbReference>
<accession>A0A9D2B7Z3</accession>
<name>A0A9D2B7Z3_9FIRM</name>
<dbReference type="EMBL" id="DXEM01000003">
    <property type="protein sequence ID" value="HIX66640.1"/>
    <property type="molecule type" value="Genomic_DNA"/>
</dbReference>